<comment type="caution">
    <text evidence="1">The sequence shown here is derived from an EMBL/GenBank/DDBJ whole genome shotgun (WGS) entry which is preliminary data.</text>
</comment>
<evidence type="ECO:0008006" key="3">
    <source>
        <dbReference type="Google" id="ProtNLM"/>
    </source>
</evidence>
<evidence type="ECO:0000313" key="2">
    <source>
        <dbReference type="Proteomes" id="UP000053586"/>
    </source>
</evidence>
<name>H5TEM6_9ALTE</name>
<keyword evidence="2" id="KW-1185">Reference proteome</keyword>
<proteinExistence type="predicted"/>
<accession>H5TEM6</accession>
<dbReference type="Pfam" id="PF14539">
    <property type="entry name" value="DUF4442"/>
    <property type="match status" value="1"/>
</dbReference>
<dbReference type="InterPro" id="IPR029069">
    <property type="entry name" value="HotDog_dom_sf"/>
</dbReference>
<dbReference type="Proteomes" id="UP000053586">
    <property type="component" value="Unassembled WGS sequence"/>
</dbReference>
<organism evidence="1 2">
    <name type="scientific">Glaciecola punicea ACAM 611</name>
    <dbReference type="NCBI Taxonomy" id="1121923"/>
    <lineage>
        <taxon>Bacteria</taxon>
        <taxon>Pseudomonadati</taxon>
        <taxon>Pseudomonadota</taxon>
        <taxon>Gammaproteobacteria</taxon>
        <taxon>Alteromonadales</taxon>
        <taxon>Alteromonadaceae</taxon>
        <taxon>Glaciecola</taxon>
    </lineage>
</organism>
<dbReference type="Gene3D" id="3.10.129.10">
    <property type="entry name" value="Hotdog Thioesterase"/>
    <property type="match status" value="1"/>
</dbReference>
<evidence type="ECO:0000313" key="1">
    <source>
        <dbReference type="EMBL" id="GAB56753.1"/>
    </source>
</evidence>
<sequence length="103" mass="11541">MRNHIGQVHAATMALLAESATGFVVGLNLPSNKLPLIKSMNLKYVRRSVGSMKALAWVSDEQIEQMQTLERGDIMVPVTVTDQSNEEPIVCEMNWAWIEKQKS</sequence>
<protein>
    <recommendedName>
        <fullName evidence="3">DUF4442 domain-containing protein</fullName>
    </recommendedName>
</protein>
<reference evidence="1 2" key="1">
    <citation type="journal article" date="2012" name="J. Bacteriol.">
        <title>Genome sequence of proteorhodopsin-containing sea ice bacterium Glaciecola punicea ACAM 611T.</title>
        <authorList>
            <person name="Qin Q.-L."/>
            <person name="Xie B.-B."/>
            <person name="Shu Y.-L."/>
            <person name="Rong J.-C."/>
            <person name="Zhao D.-L."/>
            <person name="Zhang X.-Y."/>
            <person name="Chen X.-L."/>
            <person name="Zhou B.-C."/>
            <person name="Zhanga Y.-Z."/>
        </authorList>
    </citation>
    <scope>NUCLEOTIDE SEQUENCE [LARGE SCALE GENOMIC DNA]</scope>
    <source>
        <strain evidence="1 2">ACAM 611</strain>
    </source>
</reference>
<reference evidence="1 2" key="2">
    <citation type="journal article" date="2017" name="Antonie Van Leeuwenhoek">
        <title>Rhizobium rhizosphaerae sp. nov., a novel species isolated from rice rhizosphere.</title>
        <authorList>
            <person name="Zhao J.J."/>
            <person name="Zhang J."/>
            <person name="Zhang R.J."/>
            <person name="Zhang C.W."/>
            <person name="Yin H.Q."/>
            <person name="Zhang X.X."/>
        </authorList>
    </citation>
    <scope>NUCLEOTIDE SEQUENCE [LARGE SCALE GENOMIC DNA]</scope>
    <source>
        <strain evidence="1 2">ACAM 611</strain>
    </source>
</reference>
<dbReference type="eggNOG" id="COG2050">
    <property type="taxonomic scope" value="Bacteria"/>
</dbReference>
<dbReference type="EMBL" id="BAET01000031">
    <property type="protein sequence ID" value="GAB56753.1"/>
    <property type="molecule type" value="Genomic_DNA"/>
</dbReference>
<dbReference type="AlphaFoldDB" id="H5TEM6"/>
<dbReference type="InterPro" id="IPR027961">
    <property type="entry name" value="DUF4442"/>
</dbReference>
<dbReference type="SUPFAM" id="SSF54637">
    <property type="entry name" value="Thioesterase/thiol ester dehydrase-isomerase"/>
    <property type="match status" value="1"/>
</dbReference>
<gene>
    <name evidence="1" type="ORF">GPUN_2638</name>
</gene>